<evidence type="ECO:0008006" key="4">
    <source>
        <dbReference type="Google" id="ProtNLM"/>
    </source>
</evidence>
<feature type="compositionally biased region" description="Low complexity" evidence="1">
    <location>
        <begin position="12"/>
        <end position="33"/>
    </location>
</feature>
<feature type="compositionally biased region" description="Polar residues" evidence="1">
    <location>
        <begin position="149"/>
        <end position="158"/>
    </location>
</feature>
<feature type="compositionally biased region" description="Pro residues" evidence="1">
    <location>
        <begin position="1"/>
        <end position="11"/>
    </location>
</feature>
<evidence type="ECO:0000313" key="2">
    <source>
        <dbReference type="EMBL" id="KAF2457151.1"/>
    </source>
</evidence>
<feature type="compositionally biased region" description="Basic and acidic residues" evidence="1">
    <location>
        <begin position="225"/>
        <end position="246"/>
    </location>
</feature>
<feature type="compositionally biased region" description="Low complexity" evidence="1">
    <location>
        <begin position="208"/>
        <end position="222"/>
    </location>
</feature>
<feature type="compositionally biased region" description="Polar residues" evidence="1">
    <location>
        <begin position="396"/>
        <end position="410"/>
    </location>
</feature>
<feature type="compositionally biased region" description="Polar residues" evidence="1">
    <location>
        <begin position="73"/>
        <end position="84"/>
    </location>
</feature>
<organism evidence="2 3">
    <name type="scientific">Lineolata rhizophorae</name>
    <dbReference type="NCBI Taxonomy" id="578093"/>
    <lineage>
        <taxon>Eukaryota</taxon>
        <taxon>Fungi</taxon>
        <taxon>Dikarya</taxon>
        <taxon>Ascomycota</taxon>
        <taxon>Pezizomycotina</taxon>
        <taxon>Dothideomycetes</taxon>
        <taxon>Dothideomycetes incertae sedis</taxon>
        <taxon>Lineolatales</taxon>
        <taxon>Lineolataceae</taxon>
        <taxon>Lineolata</taxon>
    </lineage>
</organism>
<protein>
    <recommendedName>
        <fullName evidence="4">Proteophosphoglycan 5</fullName>
    </recommendedName>
</protein>
<feature type="compositionally biased region" description="Low complexity" evidence="1">
    <location>
        <begin position="534"/>
        <end position="549"/>
    </location>
</feature>
<proteinExistence type="predicted"/>
<feature type="compositionally biased region" description="Polar residues" evidence="1">
    <location>
        <begin position="477"/>
        <end position="511"/>
    </location>
</feature>
<feature type="region of interest" description="Disordered" evidence="1">
    <location>
        <begin position="1"/>
        <end position="564"/>
    </location>
</feature>
<dbReference type="Pfam" id="PF15365">
    <property type="entry name" value="PNRC"/>
    <property type="match status" value="1"/>
</dbReference>
<keyword evidence="3" id="KW-1185">Reference proteome</keyword>
<dbReference type="Proteomes" id="UP000799766">
    <property type="component" value="Unassembled WGS sequence"/>
</dbReference>
<dbReference type="GO" id="GO:0016071">
    <property type="term" value="P:mRNA metabolic process"/>
    <property type="evidence" value="ECO:0007669"/>
    <property type="project" value="UniProtKB-ARBA"/>
</dbReference>
<sequence>MPSPTRTPPPSRANNRSSNQNSKNQPSNPQSNATPASNAKSSQRRQRNNRNQSTQNGRPNSNNTNTDHRPSLPNDQPANGSAASDASWPFAADESTAMHDDICPTTTPKRNNRGGRRQKNNSVSNFALPPKEDSGPKAAPQEARATSIPGLSTLTPAKQQAYAGPTFHASPAPSALPVPKFFSKSVPGDSTESPMQARLENDQEKSPPESSSSSSSSNEQPSCEVRAKEESPLDFFFKADREEKAKKQNNNAATPESRPANRLPPNSEPALGVSTPNSYPRHHSRHPSSASGKEVFMLELDGNSGENNSLSGPAPSFHERIAASRSVTAPQLPHERLSGPVQEKEYNQTLKDMLSSLPNQSRAGPATGPRSDGARTPQQQQQPGSNYYAPSPFYNPFSQRHPQRSNSGPSTPVPHAHGGHSLHIHAGPIHMPVDMSAGKRTSNLRKELSAPDRVELPGSSVKGNEPAKGLGAVSEMPANNNSKNDNGSSTKAAATNPLNNFLNAHSRSAGSTPELPLQHPTETPRHPAGTQTVPSPNNASGSASPSRAGQGYPDMRASRDIKTMENDLRRLLNLNIMSGAGTTNA</sequence>
<accession>A0A6A6NZH6</accession>
<dbReference type="AlphaFoldDB" id="A0A6A6NZH6"/>
<evidence type="ECO:0000256" key="1">
    <source>
        <dbReference type="SAM" id="MobiDB-lite"/>
    </source>
</evidence>
<name>A0A6A6NZH6_9PEZI</name>
<dbReference type="EMBL" id="MU001681">
    <property type="protein sequence ID" value="KAF2457151.1"/>
    <property type="molecule type" value="Genomic_DNA"/>
</dbReference>
<feature type="compositionally biased region" description="Basic and acidic residues" evidence="1">
    <location>
        <begin position="444"/>
        <end position="455"/>
    </location>
</feature>
<feature type="compositionally biased region" description="Polar residues" evidence="1">
    <location>
        <begin position="376"/>
        <end position="385"/>
    </location>
</feature>
<gene>
    <name evidence="2" type="ORF">BDY21DRAFT_364068</name>
</gene>
<dbReference type="InterPro" id="IPR028322">
    <property type="entry name" value="PNRC-like_rgn"/>
</dbReference>
<feature type="compositionally biased region" description="Basic residues" evidence="1">
    <location>
        <begin position="110"/>
        <end position="119"/>
    </location>
</feature>
<evidence type="ECO:0000313" key="3">
    <source>
        <dbReference type="Proteomes" id="UP000799766"/>
    </source>
</evidence>
<feature type="compositionally biased region" description="Basic and acidic residues" evidence="1">
    <location>
        <begin position="333"/>
        <end position="346"/>
    </location>
</feature>
<dbReference type="OrthoDB" id="2142961at2759"/>
<reference evidence="2" key="1">
    <citation type="journal article" date="2020" name="Stud. Mycol.">
        <title>101 Dothideomycetes genomes: a test case for predicting lifestyles and emergence of pathogens.</title>
        <authorList>
            <person name="Haridas S."/>
            <person name="Albert R."/>
            <person name="Binder M."/>
            <person name="Bloem J."/>
            <person name="Labutti K."/>
            <person name="Salamov A."/>
            <person name="Andreopoulos B."/>
            <person name="Baker S."/>
            <person name="Barry K."/>
            <person name="Bills G."/>
            <person name="Bluhm B."/>
            <person name="Cannon C."/>
            <person name="Castanera R."/>
            <person name="Culley D."/>
            <person name="Daum C."/>
            <person name="Ezra D."/>
            <person name="Gonzalez J."/>
            <person name="Henrissat B."/>
            <person name="Kuo A."/>
            <person name="Liang C."/>
            <person name="Lipzen A."/>
            <person name="Lutzoni F."/>
            <person name="Magnuson J."/>
            <person name="Mondo S."/>
            <person name="Nolan M."/>
            <person name="Ohm R."/>
            <person name="Pangilinan J."/>
            <person name="Park H.-J."/>
            <person name="Ramirez L."/>
            <person name="Alfaro M."/>
            <person name="Sun H."/>
            <person name="Tritt A."/>
            <person name="Yoshinaga Y."/>
            <person name="Zwiers L.-H."/>
            <person name="Turgeon B."/>
            <person name="Goodwin S."/>
            <person name="Spatafora J."/>
            <person name="Crous P."/>
            <person name="Grigoriev I."/>
        </authorList>
    </citation>
    <scope>NUCLEOTIDE SEQUENCE</scope>
    <source>
        <strain evidence="2">ATCC 16933</strain>
    </source>
</reference>